<keyword evidence="3" id="KW-1185">Reference proteome</keyword>
<feature type="compositionally biased region" description="Polar residues" evidence="1">
    <location>
        <begin position="32"/>
        <end position="45"/>
    </location>
</feature>
<organism evidence="2 3">
    <name type="scientific">Lactuca saligna</name>
    <name type="common">Willowleaf lettuce</name>
    <dbReference type="NCBI Taxonomy" id="75948"/>
    <lineage>
        <taxon>Eukaryota</taxon>
        <taxon>Viridiplantae</taxon>
        <taxon>Streptophyta</taxon>
        <taxon>Embryophyta</taxon>
        <taxon>Tracheophyta</taxon>
        <taxon>Spermatophyta</taxon>
        <taxon>Magnoliopsida</taxon>
        <taxon>eudicotyledons</taxon>
        <taxon>Gunneridae</taxon>
        <taxon>Pentapetalae</taxon>
        <taxon>asterids</taxon>
        <taxon>campanulids</taxon>
        <taxon>Asterales</taxon>
        <taxon>Asteraceae</taxon>
        <taxon>Cichorioideae</taxon>
        <taxon>Cichorieae</taxon>
        <taxon>Lactucinae</taxon>
        <taxon>Lactuca</taxon>
    </lineage>
</organism>
<evidence type="ECO:0000313" key="3">
    <source>
        <dbReference type="Proteomes" id="UP001177003"/>
    </source>
</evidence>
<name>A0AA36A4B3_LACSI</name>
<protein>
    <submittedName>
        <fullName evidence="2">Uncharacterized protein</fullName>
    </submittedName>
</protein>
<reference evidence="2" key="1">
    <citation type="submission" date="2023-04" db="EMBL/GenBank/DDBJ databases">
        <authorList>
            <person name="Vijverberg K."/>
            <person name="Xiong W."/>
            <person name="Schranz E."/>
        </authorList>
    </citation>
    <scope>NUCLEOTIDE SEQUENCE</scope>
</reference>
<sequence>MLSPENRALQLNRIEGVPTSSSPRKQGGEVTKASSEPSKKPTSGFNEYEHKSNPNDQKGNEASASKGKRKLSDDNDDEEEDENAKLKRKSHDAELDENLRIAREAETQEKAAREAQ</sequence>
<evidence type="ECO:0000313" key="2">
    <source>
        <dbReference type="EMBL" id="CAI9303242.1"/>
    </source>
</evidence>
<evidence type="ECO:0000256" key="1">
    <source>
        <dbReference type="SAM" id="MobiDB-lite"/>
    </source>
</evidence>
<dbReference type="AlphaFoldDB" id="A0AA36A4B3"/>
<gene>
    <name evidence="2" type="ORF">LSALG_LOCUS41691</name>
</gene>
<accession>A0AA36A4B3</accession>
<proteinExistence type="predicted"/>
<dbReference type="Proteomes" id="UP001177003">
    <property type="component" value="Chromosome 9"/>
</dbReference>
<dbReference type="EMBL" id="OX465085">
    <property type="protein sequence ID" value="CAI9303242.1"/>
    <property type="molecule type" value="Genomic_DNA"/>
</dbReference>
<feature type="compositionally biased region" description="Basic and acidic residues" evidence="1">
    <location>
        <begin position="91"/>
        <end position="116"/>
    </location>
</feature>
<feature type="region of interest" description="Disordered" evidence="1">
    <location>
        <begin position="1"/>
        <end position="116"/>
    </location>
</feature>
<feature type="compositionally biased region" description="Polar residues" evidence="1">
    <location>
        <begin position="54"/>
        <end position="63"/>
    </location>
</feature>